<dbReference type="EMBL" id="BART01035866">
    <property type="protein sequence ID" value="GAH05947.1"/>
    <property type="molecule type" value="Genomic_DNA"/>
</dbReference>
<proteinExistence type="predicted"/>
<dbReference type="AlphaFoldDB" id="X1CE95"/>
<protein>
    <submittedName>
        <fullName evidence="1">Uncharacterized protein</fullName>
    </submittedName>
</protein>
<sequence length="141" mass="16697">MKQNCEIILEGLTKEWRKKAIKAAKKAGYRWETDDRIKDADDATHLVFDKDLEIWVAEGGKNQVFDNTILLTLPQDWDKFCECIWDEVDVKDSSKEAMHRMIDNNIPIAPMERVRDLEEELNLFKTKYDELRSSMYNLLNR</sequence>
<organism evidence="1">
    <name type="scientific">marine sediment metagenome</name>
    <dbReference type="NCBI Taxonomy" id="412755"/>
    <lineage>
        <taxon>unclassified sequences</taxon>
        <taxon>metagenomes</taxon>
        <taxon>ecological metagenomes</taxon>
    </lineage>
</organism>
<evidence type="ECO:0000313" key="1">
    <source>
        <dbReference type="EMBL" id="GAH05947.1"/>
    </source>
</evidence>
<accession>X1CE95</accession>
<reference evidence="1" key="1">
    <citation type="journal article" date="2014" name="Front. Microbiol.">
        <title>High frequency of phylogenetically diverse reductive dehalogenase-homologous genes in deep subseafloor sedimentary metagenomes.</title>
        <authorList>
            <person name="Kawai M."/>
            <person name="Futagami T."/>
            <person name="Toyoda A."/>
            <person name="Takaki Y."/>
            <person name="Nishi S."/>
            <person name="Hori S."/>
            <person name="Arai W."/>
            <person name="Tsubouchi T."/>
            <person name="Morono Y."/>
            <person name="Uchiyama I."/>
            <person name="Ito T."/>
            <person name="Fujiyama A."/>
            <person name="Inagaki F."/>
            <person name="Takami H."/>
        </authorList>
    </citation>
    <scope>NUCLEOTIDE SEQUENCE</scope>
    <source>
        <strain evidence="1">Expedition CK06-06</strain>
    </source>
</reference>
<gene>
    <name evidence="1" type="ORF">S01H4_60717</name>
</gene>
<comment type="caution">
    <text evidence="1">The sequence shown here is derived from an EMBL/GenBank/DDBJ whole genome shotgun (WGS) entry which is preliminary data.</text>
</comment>
<name>X1CE95_9ZZZZ</name>